<dbReference type="KEGG" id="prb:X636_03750"/>
<feature type="transmembrane region" description="Helical" evidence="4">
    <location>
        <begin position="194"/>
        <end position="218"/>
    </location>
</feature>
<evidence type="ECO:0000256" key="4">
    <source>
        <dbReference type="SAM" id="Phobius"/>
    </source>
</evidence>
<dbReference type="AlphaFoldDB" id="A0A378YHR9"/>
<keyword evidence="1" id="KW-0805">Transcription regulation</keyword>
<dbReference type="KEGG" id="ppno:DA70_22900"/>
<dbReference type="Gene3D" id="3.30.450.40">
    <property type="match status" value="1"/>
</dbReference>
<dbReference type="InterPro" id="IPR014757">
    <property type="entry name" value="Tscrpt_reg_IclR_C"/>
</dbReference>
<organism evidence="6 7">
    <name type="scientific">Pandoraea pnomenusa</name>
    <dbReference type="NCBI Taxonomy" id="93220"/>
    <lineage>
        <taxon>Bacteria</taxon>
        <taxon>Pseudomonadati</taxon>
        <taxon>Pseudomonadota</taxon>
        <taxon>Betaproteobacteria</taxon>
        <taxon>Burkholderiales</taxon>
        <taxon>Burkholderiaceae</taxon>
        <taxon>Pandoraea</taxon>
    </lineage>
</organism>
<dbReference type="InterPro" id="IPR036388">
    <property type="entry name" value="WH-like_DNA-bd_sf"/>
</dbReference>
<dbReference type="GeneID" id="57199979"/>
<dbReference type="InterPro" id="IPR050707">
    <property type="entry name" value="HTH_MetabolicPath_Reg"/>
</dbReference>
<dbReference type="KEGG" id="ppnm:LV28_07810"/>
<evidence type="ECO:0000259" key="5">
    <source>
        <dbReference type="PROSITE" id="PS51078"/>
    </source>
</evidence>
<reference evidence="6 7" key="1">
    <citation type="submission" date="2018-06" db="EMBL/GenBank/DDBJ databases">
        <authorList>
            <consortium name="Pathogen Informatics"/>
            <person name="Doyle S."/>
        </authorList>
    </citation>
    <scope>NUCLEOTIDE SEQUENCE [LARGE SCALE GENOMIC DNA]</scope>
    <source>
        <strain evidence="6 7">NCTC13160</strain>
    </source>
</reference>
<dbReference type="PANTHER" id="PTHR30136">
    <property type="entry name" value="HELIX-TURN-HELIX TRANSCRIPTIONAL REGULATOR, ICLR FAMILY"/>
    <property type="match status" value="1"/>
</dbReference>
<dbReference type="GO" id="GO:0003677">
    <property type="term" value="F:DNA binding"/>
    <property type="evidence" value="ECO:0007669"/>
    <property type="project" value="UniProtKB-KW"/>
</dbReference>
<keyword evidence="2" id="KW-0238">DNA-binding</keyword>
<dbReference type="RefSeq" id="WP_023871978.1">
    <property type="nucleotide sequence ID" value="NC_023018.2"/>
</dbReference>
<proteinExistence type="predicted"/>
<evidence type="ECO:0000313" key="6">
    <source>
        <dbReference type="EMBL" id="SUA76694.1"/>
    </source>
</evidence>
<keyword evidence="4" id="KW-0812">Transmembrane</keyword>
<dbReference type="PANTHER" id="PTHR30136:SF24">
    <property type="entry name" value="HTH-TYPE TRANSCRIPTIONAL REPRESSOR ALLR"/>
    <property type="match status" value="1"/>
</dbReference>
<dbReference type="STRING" id="93220.A6P55_04980"/>
<keyword evidence="4" id="KW-0472">Membrane</keyword>
<keyword evidence="4" id="KW-1133">Transmembrane helix</keyword>
<sequence length="251" mass="27473">MSSLTKMLSILDMFTVEAPTWSTEAICHHLGCSVPTGYRYLRELVGSGLLLRLGDGSYELGPRIIKLDYQLRSIDPLLRVGQPLMRELSAQTGCDSVMTRIFDDEIVDTHRESGPDGLHLAYGRGRPRPLFLGGAPKVILSTMPKGKLTRLYNKHAESIAAAGMGRSADEFIARLHETRKAGYYISKGELEADVGAIAVPILGQSALAVGALALVIPIRRLEFMNHEKLLELLREAASRISTEAAKSYAPQ</sequence>
<dbReference type="GO" id="GO:0045892">
    <property type="term" value="P:negative regulation of DNA-templated transcription"/>
    <property type="evidence" value="ECO:0007669"/>
    <property type="project" value="TreeGrafter"/>
</dbReference>
<feature type="domain" description="IclR-ED" evidence="5">
    <location>
        <begin position="63"/>
        <end position="246"/>
    </location>
</feature>
<dbReference type="GO" id="GO:0003700">
    <property type="term" value="F:DNA-binding transcription factor activity"/>
    <property type="evidence" value="ECO:0007669"/>
    <property type="project" value="TreeGrafter"/>
</dbReference>
<evidence type="ECO:0000313" key="7">
    <source>
        <dbReference type="Proteomes" id="UP000254573"/>
    </source>
</evidence>
<evidence type="ECO:0000256" key="1">
    <source>
        <dbReference type="ARBA" id="ARBA00023015"/>
    </source>
</evidence>
<dbReference type="SUPFAM" id="SSF46785">
    <property type="entry name" value="Winged helix' DNA-binding domain"/>
    <property type="match status" value="1"/>
</dbReference>
<dbReference type="InterPro" id="IPR005471">
    <property type="entry name" value="Tscrpt_reg_IclR_N"/>
</dbReference>
<dbReference type="SUPFAM" id="SSF55781">
    <property type="entry name" value="GAF domain-like"/>
    <property type="match status" value="1"/>
</dbReference>
<dbReference type="InterPro" id="IPR029016">
    <property type="entry name" value="GAF-like_dom_sf"/>
</dbReference>
<gene>
    <name evidence="6" type="primary">kdgR_3</name>
    <name evidence="6" type="ORF">NCTC13160_01539</name>
</gene>
<evidence type="ECO:0000256" key="2">
    <source>
        <dbReference type="ARBA" id="ARBA00023125"/>
    </source>
</evidence>
<accession>A0A378YHR9</accession>
<dbReference type="SMART" id="SM00346">
    <property type="entry name" value="HTH_ICLR"/>
    <property type="match status" value="1"/>
</dbReference>
<dbReference type="InterPro" id="IPR036390">
    <property type="entry name" value="WH_DNA-bd_sf"/>
</dbReference>
<evidence type="ECO:0000256" key="3">
    <source>
        <dbReference type="ARBA" id="ARBA00023163"/>
    </source>
</evidence>
<keyword evidence="3" id="KW-0804">Transcription</keyword>
<dbReference type="EMBL" id="UGSG01000001">
    <property type="protein sequence ID" value="SUA76694.1"/>
    <property type="molecule type" value="Genomic_DNA"/>
</dbReference>
<dbReference type="Gene3D" id="1.10.10.10">
    <property type="entry name" value="Winged helix-like DNA-binding domain superfamily/Winged helix DNA-binding domain"/>
    <property type="match status" value="1"/>
</dbReference>
<name>A0A378YHR9_9BURK</name>
<protein>
    <submittedName>
        <fullName evidence="6">Pectin degradation repressor protein kdgR</fullName>
    </submittedName>
</protein>
<dbReference type="PROSITE" id="PS51078">
    <property type="entry name" value="ICLR_ED"/>
    <property type="match status" value="1"/>
</dbReference>
<dbReference type="Pfam" id="PF09339">
    <property type="entry name" value="HTH_IclR"/>
    <property type="match status" value="1"/>
</dbReference>
<dbReference type="Proteomes" id="UP000254573">
    <property type="component" value="Unassembled WGS sequence"/>
</dbReference>
<dbReference type="Pfam" id="PF01614">
    <property type="entry name" value="IclR_C"/>
    <property type="match status" value="1"/>
</dbReference>